<comment type="cofactor">
    <cofactor evidence="1">
        <name>Mg(2+)</name>
        <dbReference type="ChEBI" id="CHEBI:18420"/>
    </cofactor>
</comment>
<dbReference type="GO" id="GO:0006281">
    <property type="term" value="P:DNA repair"/>
    <property type="evidence" value="ECO:0007669"/>
    <property type="project" value="UniProtKB-KW"/>
</dbReference>
<comment type="catalytic activity">
    <reaction evidence="1">
        <text>ATP + H2O = ADP + phosphate + H(+)</text>
        <dbReference type="Rhea" id="RHEA:13065"/>
        <dbReference type="ChEBI" id="CHEBI:15377"/>
        <dbReference type="ChEBI" id="CHEBI:15378"/>
        <dbReference type="ChEBI" id="CHEBI:30616"/>
        <dbReference type="ChEBI" id="CHEBI:43474"/>
        <dbReference type="ChEBI" id="CHEBI:456216"/>
        <dbReference type="EC" id="5.6.2.3"/>
    </reaction>
</comment>
<keyword evidence="1" id="KW-0067">ATP-binding</keyword>
<dbReference type="EC" id="5.6.2.3" evidence="1"/>
<dbReference type="Pfam" id="PF05970">
    <property type="entry name" value="PIF1"/>
    <property type="match status" value="1"/>
</dbReference>
<dbReference type="GO" id="GO:0006310">
    <property type="term" value="P:DNA recombination"/>
    <property type="evidence" value="ECO:0007669"/>
    <property type="project" value="UniProtKB-KW"/>
</dbReference>
<dbReference type="PANTHER" id="PTHR10492:SF94">
    <property type="entry name" value="ATP-DEPENDENT DNA HELICASE"/>
    <property type="match status" value="1"/>
</dbReference>
<dbReference type="GO" id="GO:0000723">
    <property type="term" value="P:telomere maintenance"/>
    <property type="evidence" value="ECO:0007669"/>
    <property type="project" value="InterPro"/>
</dbReference>
<comment type="similarity">
    <text evidence="1">Belongs to the helicase family.</text>
</comment>
<proteinExistence type="inferred from homology"/>
<dbReference type="InterPro" id="IPR010285">
    <property type="entry name" value="DNA_helicase_pif1-like_DEAD"/>
</dbReference>
<accession>A0A2N9E605</accession>
<keyword evidence="1" id="KW-0233">DNA recombination</keyword>
<dbReference type="GO" id="GO:0016887">
    <property type="term" value="F:ATP hydrolysis activity"/>
    <property type="evidence" value="ECO:0007669"/>
    <property type="project" value="RHEA"/>
</dbReference>
<feature type="domain" description="Helitron helicase-like" evidence="3">
    <location>
        <begin position="238"/>
        <end position="419"/>
    </location>
</feature>
<dbReference type="SUPFAM" id="SSF52540">
    <property type="entry name" value="P-loop containing nucleoside triphosphate hydrolases"/>
    <property type="match status" value="2"/>
</dbReference>
<keyword evidence="1" id="KW-0234">DNA repair</keyword>
<sequence>MCCMNGRISLPDLPTSPELLELFRDQTTTGRHFRKFIRLYNHSFAFTSMGVHVDQNLSSTSRGIYTFRAQGGIYHQIGSLLPNTNARPRFLQLYIYDTEHEIENRILESESLHRDIVERIQIILDEQNPFVRTFRQLARRPDLHQCKLIIKEQAPNQPQYSLPTASQVAAIVVGGDEAGLLSGRDILVQTLSGALITVQDVAGYYDPLQYPLLFPFGTYGWDINSRTNNGAKVTCREYYAYICQIRHNTSSLLLYGGRLLQQYAVDNYVKMESHKLRWIRQNQLAIWAEQYQGLQDAFQAGENEADNVGRRTILPSSFVGSPRDMVQRFQDAMSLVQKFGKPDLFITMTCNPGWDEIRNELLPGQIAQDRPDLLTRVFKSKFEQFKHDVVNIGVFGTVIAYVYVFEFQKRGLPHVHMLLIIDENDKLRNPDDYDQIVRAEIPAKEEQPQLHCAVLKHMIHGPCGIQNPRSPCMKNGKCKKGYPKPFSLETYQGNDSYPVYKRCDTNNVVPLNDQCNVMVDNRWVVPYNPWLLLKYNCHINTEVCCSIKSIKYLYKYVYKGPDRVSVEVRPAPNYDEVQQYVDARWICAPEAFWKIFSFAMYRMYPSVERLQIHLLNTHRVRFRQDEIIAEVLDNERNKKTMLTEFFYMNTFDPEARNYLYREFPEHYCWISRSKTWRRRESNKKVIGRIYTVSPMEGEKFYLRVLLNHVKGPTGFDDLLTFNGITYPNYKQAAEQRGLLENDNSIRQCLFEATNIRMPTALRRLFATILVFCQPVGVRELWNEFYTYMVEDYPSSSEATDVVRTNLLLNDLKVLLLQHGKHITDYDLPVATAASEQISAIPRIIQDEINIPVVDEEINFLDKLNHDQRVAYNTIMGVIERKESMIFFVDGPGGTGKTFLYRTLLANLRKLGHIAIATATSGIAATLLPGGRTAHSRFKIPLTPDASSTCSISIQSDLAELIRRATVVVWDEAPMVNRRAVEAFDRTLKDIMEVDSPFGGKVVIFGGDFRQVLPVVPNGTRSEMIDACIVKSPLWRYVKVLHLKYNMRTINDEHFAEYVRRIGDGNEPFTKDDLVKVPSSMAIQWEGEHSVYNLIEEVFPDLHNHASDAKYMVDRALLTPINDDVDKLNAKIISQFPGEEVTLHSFDEVEEDTQHLYQQEFLNSISPRRFTATYIKYAGTRVFLPRIPLKTTENVHLPFVMTRRQFPIRLSFALTINKAQGQTIPNVGIYLPDHVFSHGQLYVALSRGVSQSTTKILVEKGTVPGEEGVHTKNIVYKEGFVTCIVGKMNKSTFKGRKNGSWGTTIHNSGAIDSSRVNDTAFWEMWKANQSISNIGSIDNKVVKLRIYSPGWGCTVQADKTQLWRMVKRVLISQLYESSNVHDHKDRGKTKGLDDMVIMQFIKTQADLDHLMYKELCKIVTRSQRELIESQGGLSGSWGRLVGSQCALVGSRLGLSGSLV</sequence>
<evidence type="ECO:0000256" key="1">
    <source>
        <dbReference type="RuleBase" id="RU363044"/>
    </source>
</evidence>
<organism evidence="4">
    <name type="scientific">Fagus sylvatica</name>
    <name type="common">Beechnut</name>
    <dbReference type="NCBI Taxonomy" id="28930"/>
    <lineage>
        <taxon>Eukaryota</taxon>
        <taxon>Viridiplantae</taxon>
        <taxon>Streptophyta</taxon>
        <taxon>Embryophyta</taxon>
        <taxon>Tracheophyta</taxon>
        <taxon>Spermatophyta</taxon>
        <taxon>Magnoliopsida</taxon>
        <taxon>eudicotyledons</taxon>
        <taxon>Gunneridae</taxon>
        <taxon>Pentapetalae</taxon>
        <taxon>rosids</taxon>
        <taxon>fabids</taxon>
        <taxon>Fagales</taxon>
        <taxon>Fagaceae</taxon>
        <taxon>Fagus</taxon>
    </lineage>
</organism>
<reference evidence="4" key="1">
    <citation type="submission" date="2018-02" db="EMBL/GenBank/DDBJ databases">
        <authorList>
            <person name="Cohen D.B."/>
            <person name="Kent A.D."/>
        </authorList>
    </citation>
    <scope>NUCLEOTIDE SEQUENCE</scope>
</reference>
<keyword evidence="1" id="KW-0227">DNA damage</keyword>
<feature type="domain" description="DNA helicase Pif1-like DEAD-box helicase" evidence="2">
    <location>
        <begin position="862"/>
        <end position="1070"/>
    </location>
</feature>
<evidence type="ECO:0000259" key="3">
    <source>
        <dbReference type="Pfam" id="PF14214"/>
    </source>
</evidence>
<dbReference type="InterPro" id="IPR027417">
    <property type="entry name" value="P-loop_NTPase"/>
</dbReference>
<keyword evidence="1" id="KW-0378">Hydrolase</keyword>
<dbReference type="CDD" id="cd18809">
    <property type="entry name" value="SF1_C_RecD"/>
    <property type="match status" value="1"/>
</dbReference>
<keyword evidence="1" id="KW-0347">Helicase</keyword>
<dbReference type="EMBL" id="OIVN01000105">
    <property type="protein sequence ID" value="SPC74366.1"/>
    <property type="molecule type" value="Genomic_DNA"/>
</dbReference>
<dbReference type="FunFam" id="3.40.50.300:FF:002884">
    <property type="entry name" value="ATP-dependent DNA helicase"/>
    <property type="match status" value="1"/>
</dbReference>
<dbReference type="GO" id="GO:0043139">
    <property type="term" value="F:5'-3' DNA helicase activity"/>
    <property type="evidence" value="ECO:0007669"/>
    <property type="project" value="UniProtKB-EC"/>
</dbReference>
<dbReference type="Pfam" id="PF14214">
    <property type="entry name" value="Helitron_like_N"/>
    <property type="match status" value="1"/>
</dbReference>
<evidence type="ECO:0000259" key="2">
    <source>
        <dbReference type="Pfam" id="PF05970"/>
    </source>
</evidence>
<dbReference type="GO" id="GO:0005524">
    <property type="term" value="F:ATP binding"/>
    <property type="evidence" value="ECO:0007669"/>
    <property type="project" value="UniProtKB-KW"/>
</dbReference>
<protein>
    <recommendedName>
        <fullName evidence="1">ATP-dependent DNA helicase</fullName>
        <ecNumber evidence="1">5.6.2.3</ecNumber>
    </recommendedName>
</protein>
<keyword evidence="1" id="KW-0547">Nucleotide-binding</keyword>
<dbReference type="Gene3D" id="3.40.50.300">
    <property type="entry name" value="P-loop containing nucleotide triphosphate hydrolases"/>
    <property type="match status" value="1"/>
</dbReference>
<name>A0A2N9E605_FAGSY</name>
<gene>
    <name evidence="4" type="ORF">FSB_LOCUS2248</name>
</gene>
<dbReference type="InterPro" id="IPR025476">
    <property type="entry name" value="Helitron_helicase-like"/>
</dbReference>
<dbReference type="PANTHER" id="PTHR10492">
    <property type="match status" value="1"/>
</dbReference>
<evidence type="ECO:0000313" key="4">
    <source>
        <dbReference type="EMBL" id="SPC74366.1"/>
    </source>
</evidence>